<organism evidence="4 5">
    <name type="scientific">Janthinobacterium psychrotolerans</name>
    <dbReference type="NCBI Taxonomy" id="1747903"/>
    <lineage>
        <taxon>Bacteria</taxon>
        <taxon>Pseudomonadati</taxon>
        <taxon>Pseudomonadota</taxon>
        <taxon>Betaproteobacteria</taxon>
        <taxon>Burkholderiales</taxon>
        <taxon>Oxalobacteraceae</taxon>
        <taxon>Janthinobacterium</taxon>
    </lineage>
</organism>
<dbReference type="PATRIC" id="fig|1747903.4.peg.25"/>
<dbReference type="InterPro" id="IPR011600">
    <property type="entry name" value="Pept_C14_caspase"/>
</dbReference>
<evidence type="ECO:0000256" key="2">
    <source>
        <dbReference type="SAM" id="SignalP"/>
    </source>
</evidence>
<feature type="region of interest" description="Disordered" evidence="1">
    <location>
        <begin position="520"/>
        <end position="545"/>
    </location>
</feature>
<reference evidence="4 5" key="1">
    <citation type="submission" date="2016-04" db="EMBL/GenBank/DDBJ databases">
        <title>Draft genome sequence of Janthinobacterium psychrotolerans sp. nov., isolated from freshwater sediments in Denmark.</title>
        <authorList>
            <person name="Gong X."/>
            <person name="Skrivergaard S."/>
            <person name="Korsgaard B.S."/>
            <person name="Schreiber L."/>
            <person name="Marshall I.P."/>
            <person name="Finster K."/>
            <person name="Schramm A."/>
        </authorList>
    </citation>
    <scope>NUCLEOTIDE SEQUENCE [LARGE SCALE GENOMIC DNA]</scope>
    <source>
        <strain evidence="4 5">S3-2</strain>
    </source>
</reference>
<feature type="domain" description="Peptidase C14 caspase" evidence="3">
    <location>
        <begin position="23"/>
        <end position="252"/>
    </location>
</feature>
<evidence type="ECO:0000256" key="1">
    <source>
        <dbReference type="SAM" id="MobiDB-lite"/>
    </source>
</evidence>
<protein>
    <recommendedName>
        <fullName evidence="3">Peptidase C14 caspase domain-containing protein</fullName>
    </recommendedName>
</protein>
<dbReference type="PANTHER" id="PTHR48104">
    <property type="entry name" value="METACASPASE-4"/>
    <property type="match status" value="1"/>
</dbReference>
<dbReference type="GO" id="GO:0004197">
    <property type="term" value="F:cysteine-type endopeptidase activity"/>
    <property type="evidence" value="ECO:0007669"/>
    <property type="project" value="InterPro"/>
</dbReference>
<evidence type="ECO:0000313" key="5">
    <source>
        <dbReference type="Proteomes" id="UP000092713"/>
    </source>
</evidence>
<feature type="signal peptide" evidence="2">
    <location>
        <begin position="1"/>
        <end position="20"/>
    </location>
</feature>
<dbReference type="InterPro" id="IPR050452">
    <property type="entry name" value="Metacaspase"/>
</dbReference>
<keyword evidence="2" id="KW-0732">Signal</keyword>
<dbReference type="Proteomes" id="UP000092713">
    <property type="component" value="Unassembled WGS sequence"/>
</dbReference>
<dbReference type="GO" id="GO:0005737">
    <property type="term" value="C:cytoplasm"/>
    <property type="evidence" value="ECO:0007669"/>
    <property type="project" value="TreeGrafter"/>
</dbReference>
<evidence type="ECO:0000259" key="3">
    <source>
        <dbReference type="Pfam" id="PF00656"/>
    </source>
</evidence>
<dbReference type="AlphaFoldDB" id="A0A1A7BSQ4"/>
<evidence type="ECO:0000313" key="4">
    <source>
        <dbReference type="EMBL" id="OBV36552.1"/>
    </source>
</evidence>
<dbReference type="Gene3D" id="3.40.50.1460">
    <property type="match status" value="1"/>
</dbReference>
<dbReference type="EMBL" id="LOCQ01000062">
    <property type="protein sequence ID" value="OBV36552.1"/>
    <property type="molecule type" value="Genomic_DNA"/>
</dbReference>
<dbReference type="Pfam" id="PF00656">
    <property type="entry name" value="Peptidase_C14"/>
    <property type="match status" value="1"/>
</dbReference>
<dbReference type="OrthoDB" id="8765742at2"/>
<keyword evidence="5" id="KW-1185">Reference proteome</keyword>
<proteinExistence type="predicted"/>
<dbReference type="PANTHER" id="PTHR48104:SF30">
    <property type="entry name" value="METACASPASE-1"/>
    <property type="match status" value="1"/>
</dbReference>
<gene>
    <name evidence="4" type="ORF">ASR47_100124</name>
</gene>
<name>A0A1A7BSQ4_9BURK</name>
<feature type="chain" id="PRO_5008355282" description="Peptidase C14 caspase domain-containing protein" evidence="2">
    <location>
        <begin position="21"/>
        <end position="545"/>
    </location>
</feature>
<comment type="caution">
    <text evidence="4">The sequence shown here is derived from an EMBL/GenBank/DDBJ whole genome shotgun (WGS) entry which is preliminary data.</text>
</comment>
<dbReference type="GO" id="GO:0006508">
    <property type="term" value="P:proteolysis"/>
    <property type="evidence" value="ECO:0007669"/>
    <property type="project" value="InterPro"/>
</dbReference>
<accession>A0A1A7BSQ4</accession>
<dbReference type="RefSeq" id="WP_065310360.1">
    <property type="nucleotide sequence ID" value="NZ_LOCQ01000062.1"/>
</dbReference>
<dbReference type="STRING" id="1747903.ASR47_100124"/>
<sequence length="545" mass="57018">MKRKLCWLIWPCLVSGAALAGERHALLVGVGELPALPRAAWLAGPASDVAAMRAALRQQGFAERHIASLADGGAFDAAPTRAAILARLAQLEKTLGKDDVLLLYWSGHSVLAPSYPGTTAQGQRTRLLTRDSRIGPSKRLDGGLGSADIGRAIDALSARQVQVVAVFDTCHAAAGTRSDDGLSWRGLSASEIGWRQSTGGDQEPGSPPARARPRFVGFFAAEAQQRTPEARSVAAPGQAAGLFTRAVIAGLQAQPATYAAWAGNASAQYRVALQSYQLPRSAWPSPVYAGQLDAALWQADDAANAATLWPVQRDSNGWKLPHGLLDGVRSGDVFAAGGGRWRAGEVSWNSARLTSDSQQTLPDTNWARRTPAPATPQGRMGTLLALPPSHGPALLDARIELTLPGQPPRQLPLADGDLGILPAGTRIRISVENRGAGSVDLGLAHLPQHGAATRIYPALAGDSNRMPPAIGNGISVFERSFVVSGPAFGLEWLALVAAPAANGAPPRRFAILEALPAATRGGPSGVPPDTPEQAQLARVSWKSVP</sequence>